<gene>
    <name evidence="6" type="ORF">GCM10007906_19200</name>
</gene>
<dbReference type="InterPro" id="IPR036909">
    <property type="entry name" value="Cyt_c-like_dom_sf"/>
</dbReference>
<evidence type="ECO:0000313" key="7">
    <source>
        <dbReference type="Proteomes" id="UP001156669"/>
    </source>
</evidence>
<dbReference type="EMBL" id="BSOE01000026">
    <property type="protein sequence ID" value="GLR04332.1"/>
    <property type="molecule type" value="Genomic_DNA"/>
</dbReference>
<evidence type="ECO:0000256" key="3">
    <source>
        <dbReference type="ARBA" id="ARBA00023004"/>
    </source>
</evidence>
<feature type="domain" description="Cytochrome c" evidence="5">
    <location>
        <begin position="182"/>
        <end position="267"/>
    </location>
</feature>
<evidence type="ECO:0000256" key="4">
    <source>
        <dbReference type="PROSITE-ProRule" id="PRU00433"/>
    </source>
</evidence>
<dbReference type="PROSITE" id="PS51007">
    <property type="entry name" value="CYTC"/>
    <property type="match status" value="2"/>
</dbReference>
<keyword evidence="2 4" id="KW-0479">Metal-binding</keyword>
<feature type="domain" description="Cytochrome c" evidence="5">
    <location>
        <begin position="57"/>
        <end position="158"/>
    </location>
</feature>
<protein>
    <recommendedName>
        <fullName evidence="5">Cytochrome c domain-containing protein</fullName>
    </recommendedName>
</protein>
<dbReference type="Pfam" id="PF13442">
    <property type="entry name" value="Cytochrome_CBB3"/>
    <property type="match status" value="1"/>
</dbReference>
<dbReference type="PANTHER" id="PTHR35008">
    <property type="entry name" value="BLL4482 PROTEIN-RELATED"/>
    <property type="match status" value="1"/>
</dbReference>
<accession>A0ABQ5Y177</accession>
<dbReference type="Gene3D" id="1.10.760.10">
    <property type="entry name" value="Cytochrome c-like domain"/>
    <property type="match status" value="2"/>
</dbReference>
<reference evidence="7" key="1">
    <citation type="journal article" date="2019" name="Int. J. Syst. Evol. Microbiol.">
        <title>The Global Catalogue of Microorganisms (GCM) 10K type strain sequencing project: providing services to taxonomists for standard genome sequencing and annotation.</title>
        <authorList>
            <consortium name="The Broad Institute Genomics Platform"/>
            <consortium name="The Broad Institute Genome Sequencing Center for Infectious Disease"/>
            <person name="Wu L."/>
            <person name="Ma J."/>
        </authorList>
    </citation>
    <scope>NUCLEOTIDE SEQUENCE [LARGE SCALE GENOMIC DNA]</scope>
    <source>
        <strain evidence="7">NBRC 110633</strain>
    </source>
</reference>
<dbReference type="Proteomes" id="UP001156669">
    <property type="component" value="Unassembled WGS sequence"/>
</dbReference>
<evidence type="ECO:0000256" key="1">
    <source>
        <dbReference type="ARBA" id="ARBA00022617"/>
    </source>
</evidence>
<dbReference type="InterPro" id="IPR009056">
    <property type="entry name" value="Cyt_c-like_dom"/>
</dbReference>
<sequence>MIMNRYILYIVLLAPMVMAEDAYTELHEIGSMRDLKDNETHHQPQDWQSLPEGELGESIKRGYSLFMNTQQLHKSGKVNNGMNCTNCHIGGGQVADAAPMWAAYVSYPAYRGKNKRVNTFGDRLQGCFLYSMNAKDGKPPEVLSQEIKDLNAYSYWVSFGGVVDNNLPGRGFANIDKPKQEPDFARGEEVYQKQCAVCHAENGQGRQVAERYVFPPLWGKDSYNWGAGMHRINTAAAFIKANMPLGQGYSLSDQDAWDVALYINSHERPQEPRFKGNVEQTKEAFHQHNGTYGLPSPLDKHILGSQAY</sequence>
<evidence type="ECO:0000256" key="2">
    <source>
        <dbReference type="ARBA" id="ARBA00022723"/>
    </source>
</evidence>
<comment type="caution">
    <text evidence="6">The sequence shown here is derived from an EMBL/GenBank/DDBJ whole genome shotgun (WGS) entry which is preliminary data.</text>
</comment>
<organism evidence="6 7">
    <name type="scientific">Vibrio hyugaensis</name>
    <dbReference type="NCBI Taxonomy" id="1534743"/>
    <lineage>
        <taxon>Bacteria</taxon>
        <taxon>Pseudomonadati</taxon>
        <taxon>Pseudomonadota</taxon>
        <taxon>Gammaproteobacteria</taxon>
        <taxon>Vibrionales</taxon>
        <taxon>Vibrionaceae</taxon>
        <taxon>Vibrio</taxon>
    </lineage>
</organism>
<proteinExistence type="predicted"/>
<keyword evidence="3 4" id="KW-0408">Iron</keyword>
<name>A0ABQ5Y177_9VIBR</name>
<dbReference type="InterPro" id="IPR051459">
    <property type="entry name" value="Cytochrome_c-type_DH"/>
</dbReference>
<evidence type="ECO:0000313" key="6">
    <source>
        <dbReference type="EMBL" id="GLR04332.1"/>
    </source>
</evidence>
<dbReference type="PANTHER" id="PTHR35008:SF9">
    <property type="entry name" value="CYTOCHROME C DOMAIN-CONTAINING PROTEIN"/>
    <property type="match status" value="1"/>
</dbReference>
<keyword evidence="1 4" id="KW-0349">Heme</keyword>
<evidence type="ECO:0000259" key="5">
    <source>
        <dbReference type="PROSITE" id="PS51007"/>
    </source>
</evidence>
<dbReference type="SUPFAM" id="SSF46626">
    <property type="entry name" value="Cytochrome c"/>
    <property type="match status" value="2"/>
</dbReference>
<keyword evidence="7" id="KW-1185">Reference proteome</keyword>